<keyword evidence="5 7" id="KW-1133">Transmembrane helix</keyword>
<reference evidence="8" key="1">
    <citation type="thesis" date="2020" institute="ProQuest LLC" country="789 East Eisenhower Parkway, Ann Arbor, MI, USA">
        <title>Comparative Genomics and Chromosome Evolution.</title>
        <authorList>
            <person name="Mudd A.B."/>
        </authorList>
    </citation>
    <scope>NUCLEOTIDE SEQUENCE</scope>
    <source>
        <strain evidence="8">Female2</strain>
        <tissue evidence="8">Blood</tissue>
    </source>
</reference>
<evidence type="ECO:0000256" key="3">
    <source>
        <dbReference type="ARBA" id="ARBA00014635"/>
    </source>
</evidence>
<dbReference type="EMBL" id="JAACNH010000001">
    <property type="protein sequence ID" value="KAG8453858.1"/>
    <property type="molecule type" value="Genomic_DNA"/>
</dbReference>
<organism evidence="8 9">
    <name type="scientific">Hymenochirus boettgeri</name>
    <name type="common">Congo dwarf clawed frog</name>
    <dbReference type="NCBI Taxonomy" id="247094"/>
    <lineage>
        <taxon>Eukaryota</taxon>
        <taxon>Metazoa</taxon>
        <taxon>Chordata</taxon>
        <taxon>Craniata</taxon>
        <taxon>Vertebrata</taxon>
        <taxon>Euteleostomi</taxon>
        <taxon>Amphibia</taxon>
        <taxon>Batrachia</taxon>
        <taxon>Anura</taxon>
        <taxon>Pipoidea</taxon>
        <taxon>Pipidae</taxon>
        <taxon>Pipinae</taxon>
        <taxon>Hymenochirus</taxon>
    </lineage>
</organism>
<dbReference type="GO" id="GO:0005770">
    <property type="term" value="C:late endosome"/>
    <property type="evidence" value="ECO:0007669"/>
    <property type="project" value="TreeGrafter"/>
</dbReference>
<accession>A0A8T2KB54</accession>
<comment type="subcellular location">
    <subcellularLocation>
        <location evidence="1">Membrane</location>
        <topology evidence="1">Multi-pass membrane protein</topology>
    </subcellularLocation>
</comment>
<dbReference type="Proteomes" id="UP000812440">
    <property type="component" value="Chromosome 1"/>
</dbReference>
<evidence type="ECO:0000256" key="1">
    <source>
        <dbReference type="ARBA" id="ARBA00004141"/>
    </source>
</evidence>
<protein>
    <recommendedName>
        <fullName evidence="3">Transmembrane protein 192</fullName>
    </recommendedName>
</protein>
<keyword evidence="9" id="KW-1185">Reference proteome</keyword>
<dbReference type="GO" id="GO:0005765">
    <property type="term" value="C:lysosomal membrane"/>
    <property type="evidence" value="ECO:0007669"/>
    <property type="project" value="TreeGrafter"/>
</dbReference>
<evidence type="ECO:0000256" key="2">
    <source>
        <dbReference type="ARBA" id="ARBA00006314"/>
    </source>
</evidence>
<feature type="transmembrane region" description="Helical" evidence="7">
    <location>
        <begin position="171"/>
        <end position="194"/>
    </location>
</feature>
<dbReference type="PANTHER" id="PTHR31592">
    <property type="entry name" value="TRANSMEMBRANE PROTEIN 192"/>
    <property type="match status" value="1"/>
</dbReference>
<keyword evidence="4 7" id="KW-0812">Transmembrane</keyword>
<sequence length="263" mass="29978">MDRDRRTVHDSSGDLTQSADEDCFLDAPLLPSQKLQSVIRPNFHPLPTVWISILLTLVNFTYVTLAAVAVYFCSFSGEEKKCKQSIDPFQLNTVLVISKVILWLLHVVNERFVQHHHCKARNRGYLRLYQSTRHLKTLPLIIHSTGNAAILLIISAKDSFEGHGQLYPCLILSVLLLELILSVICLIIYTVVIWRFNRSKPRPDIIEDEKINAYQSHVNPEIGFRYGASLEEVVEKQGDTIEFLHRHNALLSKQLLALSSPQN</sequence>
<gene>
    <name evidence="8" type="ORF">GDO86_000474</name>
</gene>
<dbReference type="Pfam" id="PF14802">
    <property type="entry name" value="TMEM192"/>
    <property type="match status" value="1"/>
</dbReference>
<evidence type="ECO:0000313" key="9">
    <source>
        <dbReference type="Proteomes" id="UP000812440"/>
    </source>
</evidence>
<dbReference type="OrthoDB" id="6277625at2759"/>
<keyword evidence="6 7" id="KW-0472">Membrane</keyword>
<evidence type="ECO:0000313" key="8">
    <source>
        <dbReference type="EMBL" id="KAG8453858.1"/>
    </source>
</evidence>
<proteinExistence type="inferred from homology"/>
<evidence type="ECO:0000256" key="7">
    <source>
        <dbReference type="SAM" id="Phobius"/>
    </source>
</evidence>
<comment type="similarity">
    <text evidence="2">Belongs to the TMEM192 family.</text>
</comment>
<name>A0A8T2KB54_9PIPI</name>
<dbReference type="PANTHER" id="PTHR31592:SF1">
    <property type="entry name" value="TRANSMEMBRANE PROTEIN 192"/>
    <property type="match status" value="1"/>
</dbReference>
<evidence type="ECO:0000256" key="6">
    <source>
        <dbReference type="ARBA" id="ARBA00023136"/>
    </source>
</evidence>
<evidence type="ECO:0000256" key="4">
    <source>
        <dbReference type="ARBA" id="ARBA00022692"/>
    </source>
</evidence>
<dbReference type="InterPro" id="IPR029399">
    <property type="entry name" value="TMEM192"/>
</dbReference>
<dbReference type="AlphaFoldDB" id="A0A8T2KB54"/>
<feature type="transmembrane region" description="Helical" evidence="7">
    <location>
        <begin position="49"/>
        <end position="73"/>
    </location>
</feature>
<feature type="transmembrane region" description="Helical" evidence="7">
    <location>
        <begin position="137"/>
        <end position="156"/>
    </location>
</feature>
<comment type="caution">
    <text evidence="8">The sequence shown here is derived from an EMBL/GenBank/DDBJ whole genome shotgun (WGS) entry which is preliminary data.</text>
</comment>
<evidence type="ECO:0000256" key="5">
    <source>
        <dbReference type="ARBA" id="ARBA00022989"/>
    </source>
</evidence>